<protein>
    <submittedName>
        <fullName evidence="2">Anti-sigma-B factor antagonist</fullName>
    </submittedName>
</protein>
<dbReference type="EMBL" id="MLJW01000069">
    <property type="protein sequence ID" value="OIR03111.1"/>
    <property type="molecule type" value="Genomic_DNA"/>
</dbReference>
<dbReference type="InterPro" id="IPR052746">
    <property type="entry name" value="MlaB_ABC_Transporter"/>
</dbReference>
<dbReference type="PANTHER" id="PTHR35849:SF2">
    <property type="entry name" value="BLR2341 PROTEIN"/>
    <property type="match status" value="1"/>
</dbReference>
<dbReference type="PROSITE" id="PS50801">
    <property type="entry name" value="STAS"/>
    <property type="match status" value="1"/>
</dbReference>
<comment type="caution">
    <text evidence="2">The sequence shown here is derived from an EMBL/GenBank/DDBJ whole genome shotgun (WGS) entry which is preliminary data.</text>
</comment>
<gene>
    <name evidence="2" type="primary">rsbV_1</name>
    <name evidence="2" type="ORF">GALL_148890</name>
</gene>
<name>A0A1J5S4A9_9ZZZZ</name>
<feature type="domain" description="STAS" evidence="1">
    <location>
        <begin position="14"/>
        <end position="85"/>
    </location>
</feature>
<organism evidence="2">
    <name type="scientific">mine drainage metagenome</name>
    <dbReference type="NCBI Taxonomy" id="410659"/>
    <lineage>
        <taxon>unclassified sequences</taxon>
        <taxon>metagenomes</taxon>
        <taxon>ecological metagenomes</taxon>
    </lineage>
</organism>
<reference evidence="2" key="1">
    <citation type="submission" date="2016-10" db="EMBL/GenBank/DDBJ databases">
        <title>Sequence of Gallionella enrichment culture.</title>
        <authorList>
            <person name="Poehlein A."/>
            <person name="Muehling M."/>
            <person name="Daniel R."/>
        </authorList>
    </citation>
    <scope>NUCLEOTIDE SEQUENCE</scope>
</reference>
<accession>A0A1J5S4A9</accession>
<dbReference type="PANTHER" id="PTHR35849">
    <property type="entry name" value="BLR2341 PROTEIN"/>
    <property type="match status" value="1"/>
</dbReference>
<dbReference type="SUPFAM" id="SSF52091">
    <property type="entry name" value="SpoIIaa-like"/>
    <property type="match status" value="1"/>
</dbReference>
<dbReference type="CDD" id="cd07043">
    <property type="entry name" value="STAS_anti-anti-sigma_factors"/>
    <property type="match status" value="1"/>
</dbReference>
<dbReference type="InterPro" id="IPR058548">
    <property type="entry name" value="MlaB-like_STAS"/>
</dbReference>
<evidence type="ECO:0000259" key="1">
    <source>
        <dbReference type="PROSITE" id="PS50801"/>
    </source>
</evidence>
<evidence type="ECO:0000313" key="2">
    <source>
        <dbReference type="EMBL" id="OIR03111.1"/>
    </source>
</evidence>
<sequence length="109" mass="11912">MGLHLEQTSTGSRLIIDGEMTVHCAWKLRDEMLALLPREGELEVDLSGVSEIDSAGLQLMLQVKRSHGPALRFINHSPAVLQILDIGHLAAHFGDPMVIPCGERTFGQS</sequence>
<dbReference type="AlphaFoldDB" id="A0A1J5S4A9"/>
<dbReference type="Gene3D" id="3.30.750.24">
    <property type="entry name" value="STAS domain"/>
    <property type="match status" value="1"/>
</dbReference>
<dbReference type="InterPro" id="IPR002645">
    <property type="entry name" value="STAS_dom"/>
</dbReference>
<proteinExistence type="predicted"/>
<dbReference type="Pfam" id="PF13466">
    <property type="entry name" value="STAS_2"/>
    <property type="match status" value="1"/>
</dbReference>
<dbReference type="InterPro" id="IPR036513">
    <property type="entry name" value="STAS_dom_sf"/>
</dbReference>